<dbReference type="InterPro" id="IPR041694">
    <property type="entry name" value="ADH_N_2"/>
</dbReference>
<organism evidence="3 4">
    <name type="scientific">Rhodosorus marinus</name>
    <dbReference type="NCBI Taxonomy" id="101924"/>
    <lineage>
        <taxon>Eukaryota</taxon>
        <taxon>Rhodophyta</taxon>
        <taxon>Stylonematophyceae</taxon>
        <taxon>Stylonematales</taxon>
        <taxon>Stylonemataceae</taxon>
        <taxon>Rhodosorus</taxon>
    </lineage>
</organism>
<dbReference type="Pfam" id="PF16884">
    <property type="entry name" value="ADH_N_2"/>
    <property type="match status" value="1"/>
</dbReference>
<evidence type="ECO:0000256" key="1">
    <source>
        <dbReference type="ARBA" id="ARBA00023002"/>
    </source>
</evidence>
<dbReference type="GO" id="GO:0016628">
    <property type="term" value="F:oxidoreductase activity, acting on the CH-CH group of donors, NAD or NADP as acceptor"/>
    <property type="evidence" value="ECO:0007669"/>
    <property type="project" value="InterPro"/>
</dbReference>
<dbReference type="SMART" id="SM00829">
    <property type="entry name" value="PKS_ER"/>
    <property type="match status" value="1"/>
</dbReference>
<comment type="caution">
    <text evidence="3">The sequence shown here is derived from an EMBL/GenBank/DDBJ whole genome shotgun (WGS) entry which is preliminary data.</text>
</comment>
<protein>
    <recommendedName>
        <fullName evidence="2">Enoyl reductase (ER) domain-containing protein</fullName>
    </recommendedName>
</protein>
<dbReference type="EMBL" id="JAMWBK010000010">
    <property type="protein sequence ID" value="KAJ8901664.1"/>
    <property type="molecule type" value="Genomic_DNA"/>
</dbReference>
<dbReference type="InterPro" id="IPR011032">
    <property type="entry name" value="GroES-like_sf"/>
</dbReference>
<dbReference type="FunFam" id="3.40.50.720:FF:000121">
    <property type="entry name" value="Prostaglandin reductase 2"/>
    <property type="match status" value="1"/>
</dbReference>
<dbReference type="InterPro" id="IPR013149">
    <property type="entry name" value="ADH-like_C"/>
</dbReference>
<dbReference type="PANTHER" id="PTHR43205:SF42">
    <property type="entry name" value="ALCOHOL DEHYDROGENASE, ZINC-CONTAINING (AFU_ORTHOLOGUE AFUA_7G04530)"/>
    <property type="match status" value="1"/>
</dbReference>
<dbReference type="SUPFAM" id="SSF51735">
    <property type="entry name" value="NAD(P)-binding Rossmann-fold domains"/>
    <property type="match status" value="1"/>
</dbReference>
<evidence type="ECO:0000313" key="4">
    <source>
        <dbReference type="Proteomes" id="UP001157974"/>
    </source>
</evidence>
<dbReference type="SUPFAM" id="SSF50129">
    <property type="entry name" value="GroES-like"/>
    <property type="match status" value="2"/>
</dbReference>
<dbReference type="Proteomes" id="UP001157974">
    <property type="component" value="Unassembled WGS sequence"/>
</dbReference>
<dbReference type="CDD" id="cd05288">
    <property type="entry name" value="PGDH"/>
    <property type="match status" value="1"/>
</dbReference>
<dbReference type="Gene3D" id="3.40.50.720">
    <property type="entry name" value="NAD(P)-binding Rossmann-like Domain"/>
    <property type="match status" value="1"/>
</dbReference>
<evidence type="ECO:0000259" key="2">
    <source>
        <dbReference type="SMART" id="SM00829"/>
    </source>
</evidence>
<dbReference type="Gene3D" id="3.90.180.10">
    <property type="entry name" value="Medium-chain alcohol dehydrogenases, catalytic domain"/>
    <property type="match status" value="1"/>
</dbReference>
<dbReference type="InterPro" id="IPR045010">
    <property type="entry name" value="MDR_fam"/>
</dbReference>
<feature type="domain" description="Enoyl reductase (ER)" evidence="2">
    <location>
        <begin position="19"/>
        <end position="333"/>
    </location>
</feature>
<dbReference type="InterPro" id="IPR036291">
    <property type="entry name" value="NAD(P)-bd_dom_sf"/>
</dbReference>
<proteinExistence type="predicted"/>
<keyword evidence="1" id="KW-0560">Oxidoreductase</keyword>
<dbReference type="InterPro" id="IPR020843">
    <property type="entry name" value="ER"/>
</dbReference>
<keyword evidence="4" id="KW-1185">Reference proteome</keyword>
<accession>A0AAV8UGP8</accession>
<dbReference type="Pfam" id="PF00107">
    <property type="entry name" value="ADH_zinc_N"/>
    <property type="match status" value="1"/>
</dbReference>
<gene>
    <name evidence="3" type="ORF">NDN08_003870</name>
</gene>
<sequence>MNQVIVRLAQRPLGEIVIGEHLVVDRDVPVREQLEDGEVLIRVMWLSVDPAMRGWMSSAKSYLPPSPLGEPMRANGVGRVTRSKSDKFDVGAVVSGFLGMQEYSILPEKKIRKVVVPDGVSPRLALGVLGNNGLTAYFGLFEVGHPKPGDTVVVSAAAGATGSIAAQITKGVLGCRTIGIAGGEEKRLWLSNSLNLDDAIDYKNDDIGKALKRTCPDGIDVYFDNVGGVTLNEVLKRLNRGGRVVLCGAISSYNTPGSPGPSNYVNLISTRSKMQGFIVLDYAKQYPKALADLTCWLQEGKIKYEEDIVDGIANTPEALLRLFKGQNLGKVVVQVAGDGDLQAFRSSL</sequence>
<dbReference type="PANTHER" id="PTHR43205">
    <property type="entry name" value="PROSTAGLANDIN REDUCTASE"/>
    <property type="match status" value="1"/>
</dbReference>
<name>A0AAV8UGP8_9RHOD</name>
<evidence type="ECO:0000313" key="3">
    <source>
        <dbReference type="EMBL" id="KAJ8901664.1"/>
    </source>
</evidence>
<dbReference type="AlphaFoldDB" id="A0AAV8UGP8"/>
<reference evidence="3 4" key="1">
    <citation type="journal article" date="2023" name="Nat. Commun.">
        <title>Origin of minicircular mitochondrial genomes in red algae.</title>
        <authorList>
            <person name="Lee Y."/>
            <person name="Cho C.H."/>
            <person name="Lee Y.M."/>
            <person name="Park S.I."/>
            <person name="Yang J.H."/>
            <person name="West J.A."/>
            <person name="Bhattacharya D."/>
            <person name="Yoon H.S."/>
        </authorList>
    </citation>
    <scope>NUCLEOTIDE SEQUENCE [LARGE SCALE GENOMIC DNA]</scope>
    <source>
        <strain evidence="3 4">CCMP1338</strain>
        <tissue evidence="3">Whole cell</tissue>
    </source>
</reference>